<dbReference type="InterPro" id="IPR029240">
    <property type="entry name" value="MMS19_N"/>
</dbReference>
<dbReference type="Pfam" id="PF12460">
    <property type="entry name" value="MMS19_C"/>
    <property type="match status" value="1"/>
</dbReference>
<evidence type="ECO:0000256" key="4">
    <source>
        <dbReference type="ARBA" id="ARBA00023242"/>
    </source>
</evidence>
<keyword evidence="4 5" id="KW-0539">Nucleus</keyword>
<dbReference type="GO" id="GO:0005634">
    <property type="term" value="C:nucleus"/>
    <property type="evidence" value="ECO:0007669"/>
    <property type="project" value="UniProtKB-SubCell"/>
</dbReference>
<dbReference type="AlphaFoldDB" id="A0A9W7YCK8"/>
<evidence type="ECO:0000256" key="2">
    <source>
        <dbReference type="ARBA" id="ARBA00009340"/>
    </source>
</evidence>
<dbReference type="OrthoDB" id="342900at2759"/>
<evidence type="ECO:0000313" key="9">
    <source>
        <dbReference type="Proteomes" id="UP001143981"/>
    </source>
</evidence>
<comment type="subcellular location">
    <subcellularLocation>
        <location evidence="1 5">Nucleus</location>
    </subcellularLocation>
</comment>
<comment type="function">
    <text evidence="5">Key component of the cytosolic iron-sulfur protein assembly (CIA) complex, a multiprotein complex that mediates the incorporation of iron-sulfur cluster into apoproteins specifically involved in DNA metabolism and genomic integrity. In the CIA complex, MMS19 acts as an adapter between early-acting CIA components and a subset of cellular target iron-sulfur proteins.</text>
</comment>
<feature type="domain" description="MMS19 N-terminal" evidence="7">
    <location>
        <begin position="42"/>
        <end position="300"/>
    </location>
</feature>
<gene>
    <name evidence="8" type="ORF">LPJ61_004100</name>
</gene>
<dbReference type="Proteomes" id="UP001143981">
    <property type="component" value="Unassembled WGS sequence"/>
</dbReference>
<keyword evidence="3" id="KW-0677">Repeat</keyword>
<dbReference type="InterPro" id="IPR016024">
    <property type="entry name" value="ARM-type_fold"/>
</dbReference>
<evidence type="ECO:0000259" key="6">
    <source>
        <dbReference type="Pfam" id="PF12460"/>
    </source>
</evidence>
<feature type="domain" description="MMS19 C-terminal" evidence="6">
    <location>
        <begin position="606"/>
        <end position="745"/>
    </location>
</feature>
<comment type="caution">
    <text evidence="8">The sequence shown here is derived from an EMBL/GenBank/DDBJ whole genome shotgun (WGS) entry which is preliminary data.</text>
</comment>
<dbReference type="GO" id="GO:0051604">
    <property type="term" value="P:protein maturation"/>
    <property type="evidence" value="ECO:0007669"/>
    <property type="project" value="UniProtKB-UniRule"/>
</dbReference>
<dbReference type="InterPro" id="IPR011989">
    <property type="entry name" value="ARM-like"/>
</dbReference>
<dbReference type="Pfam" id="PF14500">
    <property type="entry name" value="MMS19_N"/>
    <property type="match status" value="1"/>
</dbReference>
<keyword evidence="5" id="KW-0234">DNA repair</keyword>
<dbReference type="InterPro" id="IPR039920">
    <property type="entry name" value="MMS19"/>
</dbReference>
<proteinExistence type="inferred from homology"/>
<dbReference type="PANTHER" id="PTHR12891">
    <property type="entry name" value="DNA REPAIR/TRANSCRIPTION PROTEIN MET18/MMS19"/>
    <property type="match status" value="1"/>
</dbReference>
<evidence type="ECO:0000313" key="8">
    <source>
        <dbReference type="EMBL" id="KAJ1728308.1"/>
    </source>
</evidence>
<evidence type="ECO:0000259" key="7">
    <source>
        <dbReference type="Pfam" id="PF14500"/>
    </source>
</evidence>
<name>A0A9W7YCK8_9FUNG</name>
<dbReference type="PANTHER" id="PTHR12891:SF0">
    <property type="entry name" value="MMS19 NUCLEOTIDE EXCISION REPAIR PROTEIN HOMOLOG"/>
    <property type="match status" value="1"/>
</dbReference>
<protein>
    <recommendedName>
        <fullName evidence="5">MMS19 nucleotide excision repair protein</fullName>
    </recommendedName>
</protein>
<dbReference type="GO" id="GO:0097361">
    <property type="term" value="C:cytosolic [4Fe-4S] assembly targeting complex"/>
    <property type="evidence" value="ECO:0007669"/>
    <property type="project" value="UniProtKB-UniRule"/>
</dbReference>
<dbReference type="GO" id="GO:0006281">
    <property type="term" value="P:DNA repair"/>
    <property type="evidence" value="ECO:0007669"/>
    <property type="project" value="UniProtKB-UniRule"/>
</dbReference>
<comment type="similarity">
    <text evidence="2 5">Belongs to the MET18/MMS19 family.</text>
</comment>
<dbReference type="SUPFAM" id="SSF48371">
    <property type="entry name" value="ARM repeat"/>
    <property type="match status" value="1"/>
</dbReference>
<evidence type="ECO:0000256" key="5">
    <source>
        <dbReference type="RuleBase" id="RU367072"/>
    </source>
</evidence>
<dbReference type="EMBL" id="JANBOI010000847">
    <property type="protein sequence ID" value="KAJ1728308.1"/>
    <property type="molecule type" value="Genomic_DNA"/>
</dbReference>
<evidence type="ECO:0000256" key="1">
    <source>
        <dbReference type="ARBA" id="ARBA00004123"/>
    </source>
</evidence>
<dbReference type="InterPro" id="IPR024687">
    <property type="entry name" value="MMS19_C"/>
</dbReference>
<keyword evidence="5" id="KW-0227">DNA damage</keyword>
<reference evidence="8" key="1">
    <citation type="submission" date="2022-07" db="EMBL/GenBank/DDBJ databases">
        <title>Phylogenomic reconstructions and comparative analyses of Kickxellomycotina fungi.</title>
        <authorList>
            <person name="Reynolds N.K."/>
            <person name="Stajich J.E."/>
            <person name="Barry K."/>
            <person name="Grigoriev I.V."/>
            <person name="Crous P."/>
            <person name="Smith M.E."/>
        </authorList>
    </citation>
    <scope>NUCLEOTIDE SEQUENCE</scope>
    <source>
        <strain evidence="8">BCRC 34381</strain>
    </source>
</reference>
<evidence type="ECO:0000256" key="3">
    <source>
        <dbReference type="ARBA" id="ARBA00022737"/>
    </source>
</evidence>
<feature type="non-terminal residue" evidence="8">
    <location>
        <position position="1"/>
    </location>
</feature>
<dbReference type="GO" id="GO:0016226">
    <property type="term" value="P:iron-sulfur cluster assembly"/>
    <property type="evidence" value="ECO:0007669"/>
    <property type="project" value="UniProtKB-UniRule"/>
</dbReference>
<keyword evidence="9" id="KW-1185">Reference proteome</keyword>
<organism evidence="8 9">
    <name type="scientific">Coemansia biformis</name>
    <dbReference type="NCBI Taxonomy" id="1286918"/>
    <lineage>
        <taxon>Eukaryota</taxon>
        <taxon>Fungi</taxon>
        <taxon>Fungi incertae sedis</taxon>
        <taxon>Zoopagomycota</taxon>
        <taxon>Kickxellomycotina</taxon>
        <taxon>Kickxellomycetes</taxon>
        <taxon>Kickxellales</taxon>
        <taxon>Kickxellaceae</taxon>
        <taxon>Coemansia</taxon>
    </lineage>
</organism>
<dbReference type="Gene3D" id="1.25.10.10">
    <property type="entry name" value="Leucine-rich Repeat Variant"/>
    <property type="match status" value="1"/>
</dbReference>
<sequence length="749" mass="79796">MGVQRLVDAYIIGLGEGADNSSLRRDLVANIASGDASLLELVQALGAYLASEESGRRSRGMRMLSEVLDGLPASAIPAQATTKLAQFFSARLADATCVPYTLTSIIALQRLASLTDKCVVDILRALFQEVHVQSFQQSTRSEVYRLLGLIVENHPAAAKAMGDDFVLGFAQILDGEKDPRSLMTAFQTIPQLVGLVDIKNHAEDLFDVVFCYFPITFKHREGDPSTISPEALKAALRTVITCSPYFGPMAVKPLVEKTTASSVSAKVDAYETLAAATRAYDPTVFKPVLEPLVEQIREDVVMSSDDAVVDAALDALEAVYGAVSPAAPAAGRADSPDAEMGDVSTPLDYVLKDALFQLSADSIKHPDQVGRILRAAACSSAYNCTVVSDAVLPIIVERLGATDVLTARRELMDVLNHVLSASCEADRKAECLEADKVNLLNIYQLDISVPLDKEYSFLHITRLKGITLLVLLPDFLDENEATVALQTIGRAAIERNEDENVNKEGTHLLVQLSQSRTPLVEAAVLPMFFSALCEDVVEAHKVARLLNTLGAIGVAATGALLPVLSGLTLAVTSGRLLPAHHVAAATTIRKMVDAGAARSTDAGICPSLVAAAVDPLADWAYDAGRQGAQVADGVVLEIAKATAAAYSKLDVDAQEQHLTLYFDRYAEAALNPTAASGAVRRLLPLYSAAVCACRPQTRLPVDDLDQYLCKLASAALATDSPIHRDSCLEIVATVINKTASAAQRAHLAA</sequence>
<accession>A0A9W7YCK8</accession>